<dbReference type="RefSeq" id="WP_095182653.1">
    <property type="nucleotide sequence ID" value="NZ_NIBC01000035.1"/>
</dbReference>
<dbReference type="Proteomes" id="UP000216008">
    <property type="component" value="Unassembled WGS sequence"/>
</dbReference>
<dbReference type="SUPFAM" id="SSF47413">
    <property type="entry name" value="lambda repressor-like DNA-binding domains"/>
    <property type="match status" value="1"/>
</dbReference>
<proteinExistence type="predicted"/>
<keyword evidence="1" id="KW-0238">DNA-binding</keyword>
<dbReference type="Gene3D" id="1.10.260.40">
    <property type="entry name" value="lambda repressor-like DNA-binding domains"/>
    <property type="match status" value="1"/>
</dbReference>
<reference evidence="4 5" key="1">
    <citation type="submission" date="2017-05" db="EMBL/GenBank/DDBJ databases">
        <title>Lactobacillus johnsonii from commercial turkeys.</title>
        <authorList>
            <person name="Johnson T.J."/>
            <person name="Youmans B."/>
        </authorList>
    </citation>
    <scope>NUCLEOTIDE SEQUENCE [LARGE SCALE GENOMIC DNA]</scope>
    <source>
        <strain evidence="4 5">UMNLJ114</strain>
    </source>
</reference>
<sequence>MSVLSQRIESERKLAGWTKTETAKKLNLPLTTYANYEYGNREPDSATITTMSTLFGVSNDYLMGKSNNRNSSSETQKKETHSTELNYEDLGLPYKGVISEDLNDTFRLLAQQYAEKHNLPKKDQ</sequence>
<dbReference type="InterPro" id="IPR010982">
    <property type="entry name" value="Lambda_DNA-bd_dom_sf"/>
</dbReference>
<dbReference type="EMBL" id="NIBD01000019">
    <property type="protein sequence ID" value="PAB55772.1"/>
    <property type="molecule type" value="Genomic_DNA"/>
</dbReference>
<dbReference type="CDD" id="cd00093">
    <property type="entry name" value="HTH_XRE"/>
    <property type="match status" value="1"/>
</dbReference>
<evidence type="ECO:0000256" key="1">
    <source>
        <dbReference type="ARBA" id="ARBA00023125"/>
    </source>
</evidence>
<dbReference type="InterPro" id="IPR001387">
    <property type="entry name" value="Cro/C1-type_HTH"/>
</dbReference>
<feature type="domain" description="HTH cro/C1-type" evidence="3">
    <location>
        <begin position="8"/>
        <end position="62"/>
    </location>
</feature>
<evidence type="ECO:0000313" key="5">
    <source>
        <dbReference type="Proteomes" id="UP000216008"/>
    </source>
</evidence>
<evidence type="ECO:0000259" key="3">
    <source>
        <dbReference type="PROSITE" id="PS50943"/>
    </source>
</evidence>
<name>A0A267M8M9_LACJH</name>
<organism evidence="4 5">
    <name type="scientific">Lactobacillus johnsonii</name>
    <dbReference type="NCBI Taxonomy" id="33959"/>
    <lineage>
        <taxon>Bacteria</taxon>
        <taxon>Bacillati</taxon>
        <taxon>Bacillota</taxon>
        <taxon>Bacilli</taxon>
        <taxon>Lactobacillales</taxon>
        <taxon>Lactobacillaceae</taxon>
        <taxon>Lactobacillus</taxon>
    </lineage>
</organism>
<comment type="caution">
    <text evidence="4">The sequence shown here is derived from an EMBL/GenBank/DDBJ whole genome shotgun (WGS) entry which is preliminary data.</text>
</comment>
<evidence type="ECO:0000313" key="4">
    <source>
        <dbReference type="EMBL" id="PAB55772.1"/>
    </source>
</evidence>
<feature type="region of interest" description="Disordered" evidence="2">
    <location>
        <begin position="62"/>
        <end position="86"/>
    </location>
</feature>
<dbReference type="Pfam" id="PF01381">
    <property type="entry name" value="HTH_3"/>
    <property type="match status" value="1"/>
</dbReference>
<evidence type="ECO:0000256" key="2">
    <source>
        <dbReference type="SAM" id="MobiDB-lite"/>
    </source>
</evidence>
<accession>A0A267M8M9</accession>
<dbReference type="AlphaFoldDB" id="A0A267M8M9"/>
<dbReference type="PANTHER" id="PTHR46558:SF11">
    <property type="entry name" value="HTH-TYPE TRANSCRIPTIONAL REGULATOR XRE"/>
    <property type="match status" value="1"/>
</dbReference>
<dbReference type="SMART" id="SM00530">
    <property type="entry name" value="HTH_XRE"/>
    <property type="match status" value="1"/>
</dbReference>
<protein>
    <recommendedName>
        <fullName evidence="3">HTH cro/C1-type domain-containing protein</fullName>
    </recommendedName>
</protein>
<dbReference type="GO" id="GO:0003677">
    <property type="term" value="F:DNA binding"/>
    <property type="evidence" value="ECO:0007669"/>
    <property type="project" value="UniProtKB-KW"/>
</dbReference>
<dbReference type="PANTHER" id="PTHR46558">
    <property type="entry name" value="TRACRIPTIONAL REGULATORY PROTEIN-RELATED-RELATED"/>
    <property type="match status" value="1"/>
</dbReference>
<feature type="compositionally biased region" description="Polar residues" evidence="2">
    <location>
        <begin position="65"/>
        <end position="74"/>
    </location>
</feature>
<gene>
    <name evidence="4" type="ORF">A3Q24_03380</name>
</gene>
<dbReference type="PROSITE" id="PS50943">
    <property type="entry name" value="HTH_CROC1"/>
    <property type="match status" value="1"/>
</dbReference>